<dbReference type="GO" id="GO:0016301">
    <property type="term" value="F:kinase activity"/>
    <property type="evidence" value="ECO:0007669"/>
    <property type="project" value="TreeGrafter"/>
</dbReference>
<sequence>MTTYYRSEVTSIGTDATEMFDGGVVIFFGEPCPAELAEVSVVHTVTHHHPQRDPQPGDVLRVGDSEVTITEVGEIAANNLRTLGHFVVYSDPEDSQKILPGAIHAKGTLSLPDAGVTIELIEGS</sequence>
<evidence type="ECO:0000313" key="3">
    <source>
        <dbReference type="Proteomes" id="UP000231742"/>
    </source>
</evidence>
<proteinExistence type="predicted"/>
<dbReference type="EMBL" id="PGFH01000001">
    <property type="protein sequence ID" value="PJJ81682.1"/>
    <property type="molecule type" value="Genomic_DNA"/>
</dbReference>
<dbReference type="SUPFAM" id="SSF141530">
    <property type="entry name" value="PTSIIA/GutA-like"/>
    <property type="match status" value="1"/>
</dbReference>
<name>A0A2M9D7P1_9MICO</name>
<organism evidence="2 3">
    <name type="scientific">Salinibacterium amurskyense</name>
    <dbReference type="NCBI Taxonomy" id="205941"/>
    <lineage>
        <taxon>Bacteria</taxon>
        <taxon>Bacillati</taxon>
        <taxon>Actinomycetota</taxon>
        <taxon>Actinomycetes</taxon>
        <taxon>Micrococcales</taxon>
        <taxon>Microbacteriaceae</taxon>
        <taxon>Salinibacterium</taxon>
    </lineage>
</organism>
<evidence type="ECO:0000313" key="2">
    <source>
        <dbReference type="EMBL" id="PJJ81682.1"/>
    </source>
</evidence>
<dbReference type="InterPro" id="IPR036665">
    <property type="entry name" value="PTS_IIA_glucitol/sorbitol_sf"/>
</dbReference>
<dbReference type="RefSeq" id="WP_100388342.1">
    <property type="nucleotide sequence ID" value="NZ_BMZU01000001.1"/>
</dbReference>
<feature type="modified residue" description="Phosphohistidine; by HPr" evidence="1">
    <location>
        <position position="43"/>
    </location>
</feature>
<gene>
    <name evidence="2" type="ORF">CLV85_0860</name>
</gene>
<comment type="caution">
    <text evidence="2">The sequence shown here is derived from an EMBL/GenBank/DDBJ whole genome shotgun (WGS) entry which is preliminary data.</text>
</comment>
<accession>A0A2M9D7P1</accession>
<dbReference type="GO" id="GO:0009401">
    <property type="term" value="P:phosphoenolpyruvate-dependent sugar phosphotransferase system"/>
    <property type="evidence" value="ECO:0007669"/>
    <property type="project" value="InterPro"/>
</dbReference>
<dbReference type="Gene3D" id="2.40.33.40">
    <property type="entry name" value="Phosphotransferase system, glucitol/sorbitol-specific IIA component"/>
    <property type="match status" value="1"/>
</dbReference>
<dbReference type="AlphaFoldDB" id="A0A2M9D7P1"/>
<protein>
    <submittedName>
        <fullName evidence="2">PTS system glucitol/sorbitol-specific IIA component</fullName>
    </submittedName>
</protein>
<dbReference type="InterPro" id="IPR004716">
    <property type="entry name" value="PTS_IIA_glucitol/sorbitol-sp"/>
</dbReference>
<dbReference type="PANTHER" id="PTHR40398:SF1">
    <property type="entry name" value="PTS SYSTEM GLUCITOL_SORBITOL-SPECIFIC EIIA COMPONENT"/>
    <property type="match status" value="1"/>
</dbReference>
<dbReference type="PANTHER" id="PTHR40398">
    <property type="entry name" value="PTS SYSTEM GLUCITOL/SORBITOL-SPECIFIC EIIA COMPONENT"/>
    <property type="match status" value="1"/>
</dbReference>
<dbReference type="OrthoDB" id="3625833at2"/>
<dbReference type="Proteomes" id="UP000231742">
    <property type="component" value="Unassembled WGS sequence"/>
</dbReference>
<dbReference type="GO" id="GO:0008982">
    <property type="term" value="F:protein-N(PI)-phosphohistidine-sugar phosphotransferase activity"/>
    <property type="evidence" value="ECO:0007669"/>
    <property type="project" value="InterPro"/>
</dbReference>
<evidence type="ECO:0000256" key="1">
    <source>
        <dbReference type="PROSITE-ProRule" id="PRU00420"/>
    </source>
</evidence>
<dbReference type="Pfam" id="PF03829">
    <property type="entry name" value="PTSIIA_gutA"/>
    <property type="match status" value="1"/>
</dbReference>
<reference evidence="2 3" key="1">
    <citation type="submission" date="2017-11" db="EMBL/GenBank/DDBJ databases">
        <title>Genomic Encyclopedia of Archaeal and Bacterial Type Strains, Phase II (KMG-II): From Individual Species to Whole Genera.</title>
        <authorList>
            <person name="Goeker M."/>
        </authorList>
    </citation>
    <scope>NUCLEOTIDE SEQUENCE [LARGE SCALE GENOMIC DNA]</scope>
    <source>
        <strain evidence="2 3">DSM 16400</strain>
    </source>
</reference>
<dbReference type="GO" id="GO:0005737">
    <property type="term" value="C:cytoplasm"/>
    <property type="evidence" value="ECO:0007669"/>
    <property type="project" value="InterPro"/>
</dbReference>
<dbReference type="PROSITE" id="PS51097">
    <property type="entry name" value="PTS_EIIA_TYPE_5"/>
    <property type="match status" value="1"/>
</dbReference>
<keyword evidence="3" id="KW-1185">Reference proteome</keyword>